<evidence type="ECO:0000313" key="1">
    <source>
        <dbReference type="EMBL" id="AKQ02908.1"/>
    </source>
</evidence>
<organism evidence="1">
    <name type="scientific">uncultured Microgenomates bacterium Rifle_16ft_4_minimus_37836</name>
    <dbReference type="NCBI Taxonomy" id="1665115"/>
    <lineage>
        <taxon>Bacteria</taxon>
        <taxon>Candidatus Microgenomatota</taxon>
        <taxon>environmental samples</taxon>
    </lineage>
</organism>
<reference evidence="1" key="1">
    <citation type="journal article" date="2015" name="ISME J.">
        <title>Aquifer environment selects for microbial species cohorts in sediment and groundwater.</title>
        <authorList>
            <person name="Hug L.A."/>
            <person name="Thomas B.C."/>
            <person name="Brown C.T."/>
            <person name="Frischkorn K.R."/>
            <person name="Williams K.H."/>
            <person name="Tringe S.G."/>
            <person name="Banfield J.F."/>
        </authorList>
    </citation>
    <scope>NUCLEOTIDE SEQUENCE</scope>
</reference>
<dbReference type="AlphaFoldDB" id="A0A0H4T5D0"/>
<dbReference type="EMBL" id="KT007005">
    <property type="protein sequence ID" value="AKQ02908.1"/>
    <property type="molecule type" value="Genomic_DNA"/>
</dbReference>
<accession>A0A0H4T5D0</accession>
<name>A0A0H4T5D0_9BACT</name>
<sequence>MEDTKGTGEAGKEIVIGQLEFWNSKKFIEGHFKEIQETLESYGKEKWFMTSPSISEGKNYLFTKNLEIKSLLEKKIGAKFNGDIGITDRLWLRKEILQKIQKS</sequence>
<proteinExistence type="predicted"/>
<protein>
    <submittedName>
        <fullName evidence="1">Manganese-dependent inorganic pyrophosphatase</fullName>
    </submittedName>
</protein>